<evidence type="ECO:0000256" key="1">
    <source>
        <dbReference type="SAM" id="MobiDB-lite"/>
    </source>
</evidence>
<evidence type="ECO:0000313" key="3">
    <source>
        <dbReference type="Proteomes" id="UP000679341"/>
    </source>
</evidence>
<feature type="region of interest" description="Disordered" evidence="1">
    <location>
        <begin position="427"/>
        <end position="465"/>
    </location>
</feature>
<name>A0A8T8LI38_9EURY</name>
<reference evidence="2 3" key="1">
    <citation type="submission" date="2021-03" db="EMBL/GenBank/DDBJ databases">
        <title>Halorubrum sodomense MBLA0099, Whole genome shotgun sequencing.</title>
        <authorList>
            <person name="Seo M.-J."/>
            <person name="Cho E.-S."/>
            <person name="Hwang C.Y."/>
        </authorList>
    </citation>
    <scope>NUCLEOTIDE SEQUENCE [LARGE SCALE GENOMIC DNA]</scope>
    <source>
        <strain evidence="2 3">MBLA0099</strain>
    </source>
</reference>
<dbReference type="GeneID" id="64827768"/>
<dbReference type="KEGG" id="hss:J7656_09470"/>
<sequence length="539" mass="60659">MAIDVSTRTTANSGKTTVTDWFETAHPNTTPLVRYGFPRDGGGQTQELKLRSLYEPVPEGAITSSAIYFVTDDQLAQLEKFADSPYAIKGSANIVKEIQGECEGAGRVCYPVYAESDARDDGVSFPTMVEWIRGFVEEELSVSPAECTFWYSGSRSIHVHLPKFFTHAQLTEIRGKAEQFCEETGAELDTGIYKPKQQFRLPGATHRKSAGEFQKVRIDPSWENDRIIRTAGKDHEYPDSYLDMLEATFSPQLDGEEFALTLDSPESDIETPLIEQREYPENTYDVPEWSMYNAKEFSPYAHAGGNPRSLAVVEVKGGVFVQEDRRSRAPMVPVRFIEAVGCDESFTKESEHGPLQLSEGARKDYEKWINGEYRTGDYVVIHGGRSRSSIIHSVTKIEALKTGFHLSREDGGRDAARKYLSDQGYDVGASGSTKAATSSGETSTSESKEIWPARKNSGNPAEDLQRKAELDDIESLTHQERIRVACRHLLKGWQPTWDWFEEQYGSEFKPDVTWEFLRGIVEEPKFTEYEDVDVPDKPI</sequence>
<dbReference type="OrthoDB" id="346429at2157"/>
<dbReference type="EMBL" id="CP073695">
    <property type="protein sequence ID" value="QUO46842.1"/>
    <property type="molecule type" value="Genomic_DNA"/>
</dbReference>
<dbReference type="Proteomes" id="UP000679341">
    <property type="component" value="Chromosome"/>
</dbReference>
<feature type="compositionally biased region" description="Low complexity" evidence="1">
    <location>
        <begin position="428"/>
        <end position="445"/>
    </location>
</feature>
<accession>A0A8T8LI38</accession>
<keyword evidence="3" id="KW-1185">Reference proteome</keyword>
<dbReference type="RefSeq" id="WP_211553142.1">
    <property type="nucleotide sequence ID" value="NZ_CP073695.1"/>
</dbReference>
<dbReference type="AlphaFoldDB" id="A0A8T8LI38"/>
<proteinExistence type="predicted"/>
<protein>
    <submittedName>
        <fullName evidence="2">Uncharacterized protein</fullName>
    </submittedName>
</protein>
<organism evidence="2 3">
    <name type="scientific">Halorubrum ruber</name>
    <dbReference type="NCBI Taxonomy" id="2982524"/>
    <lineage>
        <taxon>Archaea</taxon>
        <taxon>Methanobacteriati</taxon>
        <taxon>Methanobacteriota</taxon>
        <taxon>Stenosarchaea group</taxon>
        <taxon>Halobacteria</taxon>
        <taxon>Halobacteriales</taxon>
        <taxon>Haloferacaceae</taxon>
        <taxon>Halorubrum</taxon>
    </lineage>
</organism>
<evidence type="ECO:0000313" key="2">
    <source>
        <dbReference type="EMBL" id="QUO46842.1"/>
    </source>
</evidence>
<gene>
    <name evidence="2" type="ORF">J7656_09470</name>
</gene>